<dbReference type="HAMAP" id="MF_00917">
    <property type="entry name" value="QueE"/>
    <property type="match status" value="1"/>
</dbReference>
<accession>A0A290XH30</accession>
<evidence type="ECO:0000313" key="11">
    <source>
        <dbReference type="Proteomes" id="UP000218968"/>
    </source>
</evidence>
<evidence type="ECO:0000256" key="2">
    <source>
        <dbReference type="ARBA" id="ARBA00022691"/>
    </source>
</evidence>
<feature type="binding site" evidence="8">
    <location>
        <begin position="51"/>
        <end position="53"/>
    </location>
    <ligand>
        <name>S-adenosyl-L-methionine</name>
        <dbReference type="ChEBI" id="CHEBI:59789"/>
    </ligand>
</feature>
<keyword evidence="4 8" id="KW-0460">Magnesium</keyword>
<keyword evidence="3 8" id="KW-0479">Metal-binding</keyword>
<dbReference type="InterPro" id="IPR013785">
    <property type="entry name" value="Aldolase_TIM"/>
</dbReference>
<keyword evidence="5 8" id="KW-0408">Iron</keyword>
<keyword evidence="2 8" id="KW-0949">S-adenosyl-L-methionine</keyword>
<comment type="catalytic activity">
    <reaction evidence="8">
        <text>6-carboxy-5,6,7,8-tetrahydropterin + H(+) = 7-carboxy-7-carbaguanine + NH4(+)</text>
        <dbReference type="Rhea" id="RHEA:27974"/>
        <dbReference type="ChEBI" id="CHEBI:15378"/>
        <dbReference type="ChEBI" id="CHEBI:28938"/>
        <dbReference type="ChEBI" id="CHEBI:61032"/>
        <dbReference type="ChEBI" id="CHEBI:61036"/>
        <dbReference type="EC" id="4.3.99.3"/>
    </reaction>
</comment>
<comment type="similarity">
    <text evidence="8">Belongs to the radical SAM superfamily. 7-carboxy-7-deazaguanine synthase family.</text>
</comment>
<dbReference type="InterPro" id="IPR027621">
    <property type="entry name" value="rSAM_QueE_gams"/>
</dbReference>
<dbReference type="SUPFAM" id="SSF102114">
    <property type="entry name" value="Radical SAM enzymes"/>
    <property type="match status" value="1"/>
</dbReference>
<protein>
    <recommendedName>
        <fullName evidence="8">7-carboxy-7-deazaguanine synthase</fullName>
        <shortName evidence="8">CDG synthase</shortName>
        <ecNumber evidence="8">4.3.99.3</ecNumber>
    </recommendedName>
    <alternativeName>
        <fullName evidence="8">Queuosine biosynthesis protein QueE</fullName>
    </alternativeName>
</protein>
<dbReference type="GO" id="GO:1904047">
    <property type="term" value="F:S-adenosyl-L-methionine binding"/>
    <property type="evidence" value="ECO:0007669"/>
    <property type="project" value="UniProtKB-UniRule"/>
</dbReference>
<dbReference type="RefSeq" id="WP_096299767.1">
    <property type="nucleotide sequence ID" value="NZ_CP023406.1"/>
</dbReference>
<proteinExistence type="inferred from homology"/>
<evidence type="ECO:0000313" key="10">
    <source>
        <dbReference type="EMBL" id="ATD68427.1"/>
    </source>
</evidence>
<name>A0A290XH30_9GAMM</name>
<evidence type="ECO:0000256" key="5">
    <source>
        <dbReference type="ARBA" id="ARBA00023004"/>
    </source>
</evidence>
<evidence type="ECO:0000256" key="4">
    <source>
        <dbReference type="ARBA" id="ARBA00022842"/>
    </source>
</evidence>
<dbReference type="SFLD" id="SFLDS00029">
    <property type="entry name" value="Radical_SAM"/>
    <property type="match status" value="1"/>
</dbReference>
<comment type="subunit">
    <text evidence="8">Homodimer.</text>
</comment>
<evidence type="ECO:0000256" key="6">
    <source>
        <dbReference type="ARBA" id="ARBA00023014"/>
    </source>
</evidence>
<feature type="binding site" evidence="8">
    <location>
        <position position="52"/>
    </location>
    <ligand>
        <name>[4Fe-4S] cluster</name>
        <dbReference type="ChEBI" id="CHEBI:49883"/>
        <note>4Fe-4S-S-AdoMet</note>
    </ligand>
</feature>
<dbReference type="OrthoDB" id="9792276at2"/>
<evidence type="ECO:0000256" key="8">
    <source>
        <dbReference type="HAMAP-Rule" id="MF_00917"/>
    </source>
</evidence>
<dbReference type="GO" id="GO:0000287">
    <property type="term" value="F:magnesium ion binding"/>
    <property type="evidence" value="ECO:0007669"/>
    <property type="project" value="UniProtKB-UniRule"/>
</dbReference>
<dbReference type="GO" id="GO:0008616">
    <property type="term" value="P:tRNA queuosine(34) biosynthetic process"/>
    <property type="evidence" value="ECO:0007669"/>
    <property type="project" value="UniProtKB-UniRule"/>
</dbReference>
<dbReference type="PROSITE" id="PS51918">
    <property type="entry name" value="RADICAL_SAM"/>
    <property type="match status" value="1"/>
</dbReference>
<dbReference type="UniPathway" id="UPA00391"/>
<keyword evidence="7 8" id="KW-0456">Lyase</keyword>
<dbReference type="Pfam" id="PF04055">
    <property type="entry name" value="Radical_SAM"/>
    <property type="match status" value="1"/>
</dbReference>
<keyword evidence="11" id="KW-1185">Reference proteome</keyword>
<dbReference type="NCBIfam" id="TIGR04349">
    <property type="entry name" value="rSAM_QueE_gams"/>
    <property type="match status" value="1"/>
</dbReference>
<gene>
    <name evidence="8" type="primary">queE</name>
    <name evidence="10" type="ORF">CNR27_14135</name>
</gene>
<feature type="binding site" evidence="8">
    <location>
        <position position="41"/>
    </location>
    <ligand>
        <name>substrate</name>
    </ligand>
</feature>
<comment type="caution">
    <text evidence="8">Lacks conserved residue(s) required for the propagation of feature annotation.</text>
</comment>
<dbReference type="AlphaFoldDB" id="A0A290XH30"/>
<dbReference type="CDD" id="cd01335">
    <property type="entry name" value="Radical_SAM"/>
    <property type="match status" value="1"/>
</dbReference>
<dbReference type="GO" id="GO:0016840">
    <property type="term" value="F:carbon-nitrogen lyase activity"/>
    <property type="evidence" value="ECO:0007669"/>
    <property type="project" value="UniProtKB-UniRule"/>
</dbReference>
<feature type="domain" description="Radical SAM core" evidence="9">
    <location>
        <begin position="32"/>
        <end position="222"/>
    </location>
</feature>
<dbReference type="GO" id="GO:0051539">
    <property type="term" value="F:4 iron, 4 sulfur cluster binding"/>
    <property type="evidence" value="ECO:0007669"/>
    <property type="project" value="UniProtKB-UniRule"/>
</dbReference>
<feature type="binding site" evidence="8">
    <location>
        <position position="45"/>
    </location>
    <ligand>
        <name>[4Fe-4S] cluster</name>
        <dbReference type="ChEBI" id="CHEBI:49883"/>
        <note>4Fe-4S-S-AdoMet</note>
    </ligand>
</feature>
<dbReference type="Gene3D" id="3.20.20.70">
    <property type="entry name" value="Aldolase class I"/>
    <property type="match status" value="1"/>
</dbReference>
<comment type="cofactor">
    <cofactor evidence="8">
        <name>Mg(2+)</name>
        <dbReference type="ChEBI" id="CHEBI:18420"/>
    </cofactor>
</comment>
<evidence type="ECO:0000256" key="1">
    <source>
        <dbReference type="ARBA" id="ARBA00022485"/>
    </source>
</evidence>
<dbReference type="PANTHER" id="PTHR42836">
    <property type="entry name" value="7-CARBOXY-7-DEAZAGUANINE SYNTHASE"/>
    <property type="match status" value="1"/>
</dbReference>
<evidence type="ECO:0000256" key="3">
    <source>
        <dbReference type="ARBA" id="ARBA00022723"/>
    </source>
</evidence>
<sequence length="226" mass="24973">MTAIASDAVAASAADRLKLTEIFLSLQGEARDAGWPTVFVRLTGCPLRCSYCDTAYAFHGGDWWTVDAILAEVASHGVRHVCVTGGEPLAQKRCIGLLRRLCDAGYQVSLETSGALDIGAVDPRVSRVLDIKTPASGEAHRNRWENLALLTAHDQIKFVVCSRADYEWSRDIVLTKGLQHRCDVLFSPSKGEITGRELADWIVADRLPVKFQMQLHKLLWDDEPGR</sequence>
<dbReference type="EC" id="4.3.99.3" evidence="8"/>
<dbReference type="PIRSF" id="PIRSF000370">
    <property type="entry name" value="QueE"/>
    <property type="match status" value="1"/>
</dbReference>
<comment type="cofactor">
    <cofactor evidence="8">
        <name>[4Fe-4S] cluster</name>
        <dbReference type="ChEBI" id="CHEBI:49883"/>
    </cofactor>
    <text evidence="8">Binds 1 [4Fe-4S] cluster. The cluster is coordinated with 3 cysteines and an exchangeable S-adenosyl-L-methionine.</text>
</comment>
<keyword evidence="1 8" id="KW-0004">4Fe-4S</keyword>
<organism evidence="10 11">
    <name type="scientific">Luteimonas chenhongjianii</name>
    <dbReference type="NCBI Taxonomy" id="2006110"/>
    <lineage>
        <taxon>Bacteria</taxon>
        <taxon>Pseudomonadati</taxon>
        <taxon>Pseudomonadota</taxon>
        <taxon>Gammaproteobacteria</taxon>
        <taxon>Lysobacterales</taxon>
        <taxon>Lysobacteraceae</taxon>
        <taxon>Luteimonas</taxon>
    </lineage>
</organism>
<comment type="function">
    <text evidence="8">Catalyzes the complex heterocyclic radical-mediated conversion of 6-carboxy-5,6,7,8-tetrahydropterin (CPH4) to 7-carboxy-7-deazaguanine (CDG), a step common to the biosynthetic pathways of all 7-deazapurine-containing compounds.</text>
</comment>
<dbReference type="InterPro" id="IPR024924">
    <property type="entry name" value="7-CO-7-deazaguanine_synth-like"/>
</dbReference>
<dbReference type="InterPro" id="IPR007197">
    <property type="entry name" value="rSAM"/>
</dbReference>
<feature type="binding site" evidence="8">
    <location>
        <position position="54"/>
    </location>
    <ligand>
        <name>Mg(2+)</name>
        <dbReference type="ChEBI" id="CHEBI:18420"/>
    </ligand>
</feature>
<dbReference type="EMBL" id="CP023406">
    <property type="protein sequence ID" value="ATD68427.1"/>
    <property type="molecule type" value="Genomic_DNA"/>
</dbReference>
<comment type="cofactor">
    <cofactor evidence="8">
        <name>S-adenosyl-L-methionine</name>
        <dbReference type="ChEBI" id="CHEBI:59789"/>
    </cofactor>
    <text evidence="8">Binds 1 S-adenosyl-L-methionine per subunit.</text>
</comment>
<feature type="binding site" evidence="8">
    <location>
        <position position="86"/>
    </location>
    <ligand>
        <name>S-adenosyl-L-methionine</name>
        <dbReference type="ChEBI" id="CHEBI:59789"/>
    </ligand>
</feature>
<dbReference type="KEGG" id="lum:CNR27_14135"/>
<keyword evidence="8" id="KW-0671">Queuosine biosynthesis</keyword>
<dbReference type="Proteomes" id="UP000218968">
    <property type="component" value="Chromosome"/>
</dbReference>
<feature type="binding site" evidence="8">
    <location>
        <position position="84"/>
    </location>
    <ligand>
        <name>substrate</name>
    </ligand>
</feature>
<feature type="binding site" evidence="8">
    <location>
        <begin position="26"/>
        <end position="28"/>
    </location>
    <ligand>
        <name>substrate</name>
    </ligand>
</feature>
<reference evidence="11" key="1">
    <citation type="submission" date="2017-09" db="EMBL/GenBank/DDBJ databases">
        <title>Luteimonas liuhanmingii sp.nov., isolated from the intestinal contents of Tibetan Plateau Pika in Yushu, Qinghai Province, China.</title>
        <authorList>
            <person name="Gui Z."/>
        </authorList>
    </citation>
    <scope>NUCLEOTIDE SEQUENCE [LARGE SCALE GENOMIC DNA]</scope>
    <source>
        <strain evidence="11">100111</strain>
    </source>
</reference>
<comment type="pathway">
    <text evidence="8">Purine metabolism; 7-cyano-7-deazaguanine biosynthesis.</text>
</comment>
<feature type="binding site" evidence="8">
    <location>
        <position position="49"/>
    </location>
    <ligand>
        <name>[4Fe-4S] cluster</name>
        <dbReference type="ChEBI" id="CHEBI:49883"/>
        <note>4Fe-4S-S-AdoMet</note>
    </ligand>
</feature>
<dbReference type="InterPro" id="IPR058240">
    <property type="entry name" value="rSAM_sf"/>
</dbReference>
<evidence type="ECO:0000259" key="9">
    <source>
        <dbReference type="PROSITE" id="PS51918"/>
    </source>
</evidence>
<evidence type="ECO:0000256" key="7">
    <source>
        <dbReference type="ARBA" id="ARBA00023239"/>
    </source>
</evidence>
<dbReference type="PANTHER" id="PTHR42836:SF1">
    <property type="entry name" value="7-CARBOXY-7-DEAZAGUANINE SYNTHASE"/>
    <property type="match status" value="1"/>
</dbReference>
<keyword evidence="6 8" id="KW-0411">Iron-sulfur</keyword>